<proteinExistence type="predicted"/>
<dbReference type="EMBL" id="JANPWB010000008">
    <property type="protein sequence ID" value="KAJ1165600.1"/>
    <property type="molecule type" value="Genomic_DNA"/>
</dbReference>
<accession>A0AAV7SNJ4</accession>
<evidence type="ECO:0000313" key="2">
    <source>
        <dbReference type="Proteomes" id="UP001066276"/>
    </source>
</evidence>
<evidence type="ECO:0000313" key="1">
    <source>
        <dbReference type="EMBL" id="KAJ1165600.1"/>
    </source>
</evidence>
<dbReference type="Proteomes" id="UP001066276">
    <property type="component" value="Chromosome 4_2"/>
</dbReference>
<gene>
    <name evidence="1" type="ORF">NDU88_006021</name>
</gene>
<comment type="caution">
    <text evidence="1">The sequence shown here is derived from an EMBL/GenBank/DDBJ whole genome shotgun (WGS) entry which is preliminary data.</text>
</comment>
<reference evidence="1" key="1">
    <citation type="journal article" date="2022" name="bioRxiv">
        <title>Sequencing and chromosome-scale assembly of the giantPleurodeles waltlgenome.</title>
        <authorList>
            <person name="Brown T."/>
            <person name="Elewa A."/>
            <person name="Iarovenko S."/>
            <person name="Subramanian E."/>
            <person name="Araus A.J."/>
            <person name="Petzold A."/>
            <person name="Susuki M."/>
            <person name="Suzuki K.-i.T."/>
            <person name="Hayashi T."/>
            <person name="Toyoda A."/>
            <person name="Oliveira C."/>
            <person name="Osipova E."/>
            <person name="Leigh N.D."/>
            <person name="Simon A."/>
            <person name="Yun M.H."/>
        </authorList>
    </citation>
    <scope>NUCLEOTIDE SEQUENCE</scope>
    <source>
        <strain evidence="1">20211129_DDA</strain>
        <tissue evidence="1">Liver</tissue>
    </source>
</reference>
<organism evidence="1 2">
    <name type="scientific">Pleurodeles waltl</name>
    <name type="common">Iberian ribbed newt</name>
    <dbReference type="NCBI Taxonomy" id="8319"/>
    <lineage>
        <taxon>Eukaryota</taxon>
        <taxon>Metazoa</taxon>
        <taxon>Chordata</taxon>
        <taxon>Craniata</taxon>
        <taxon>Vertebrata</taxon>
        <taxon>Euteleostomi</taxon>
        <taxon>Amphibia</taxon>
        <taxon>Batrachia</taxon>
        <taxon>Caudata</taxon>
        <taxon>Salamandroidea</taxon>
        <taxon>Salamandridae</taxon>
        <taxon>Pleurodelinae</taxon>
        <taxon>Pleurodeles</taxon>
    </lineage>
</organism>
<protein>
    <submittedName>
        <fullName evidence="1">Uncharacterized protein</fullName>
    </submittedName>
</protein>
<keyword evidence="2" id="KW-1185">Reference proteome</keyword>
<name>A0AAV7SNJ4_PLEWA</name>
<dbReference type="AlphaFoldDB" id="A0AAV7SNJ4"/>
<sequence>MTVLLTLRAPGWGSSGASADLGLSWGRELGVRTLALHVFGSRCPELCQNYGDAHSLHPGSLINNASGSLASRKCFIYLTKATQRKLQHMTSHVINQFDVRFVCKTGVTAPPDSILRMGGIEDPQYARVFSCQSLNQT</sequence>